<reference evidence="1 2" key="2">
    <citation type="submission" date="2018-11" db="EMBL/GenBank/DDBJ databases">
        <authorList>
            <consortium name="Pathogen Informatics"/>
        </authorList>
    </citation>
    <scope>NUCLEOTIDE SEQUENCE [LARGE SCALE GENOMIC DNA]</scope>
</reference>
<dbReference type="AlphaFoldDB" id="A0A183DC55"/>
<evidence type="ECO:0000313" key="2">
    <source>
        <dbReference type="Proteomes" id="UP000271098"/>
    </source>
</evidence>
<evidence type="ECO:0000313" key="1">
    <source>
        <dbReference type="EMBL" id="VDK54155.1"/>
    </source>
</evidence>
<evidence type="ECO:0000313" key="3">
    <source>
        <dbReference type="WBParaSite" id="GPUH_0000630501-mRNA-1"/>
    </source>
</evidence>
<accession>A0A183DC55</accession>
<dbReference type="WBParaSite" id="GPUH_0000630501-mRNA-1">
    <property type="protein sequence ID" value="GPUH_0000630501-mRNA-1"/>
    <property type="gene ID" value="GPUH_0000630501"/>
</dbReference>
<sequence length="38" mass="3708">MSAQLKLVIRRAASNAGDAVTAASAAATGAQGFGFPTE</sequence>
<keyword evidence="2" id="KW-1185">Reference proteome</keyword>
<gene>
    <name evidence="1" type="ORF">GPUH_LOCUS6297</name>
</gene>
<dbReference type="EMBL" id="UYRT01014585">
    <property type="protein sequence ID" value="VDK54155.1"/>
    <property type="molecule type" value="Genomic_DNA"/>
</dbReference>
<name>A0A183DC55_9BILA</name>
<protein>
    <submittedName>
        <fullName evidence="3">Head decoration protein</fullName>
    </submittedName>
</protein>
<dbReference type="Proteomes" id="UP000271098">
    <property type="component" value="Unassembled WGS sequence"/>
</dbReference>
<organism evidence="3">
    <name type="scientific">Gongylonema pulchrum</name>
    <dbReference type="NCBI Taxonomy" id="637853"/>
    <lineage>
        <taxon>Eukaryota</taxon>
        <taxon>Metazoa</taxon>
        <taxon>Ecdysozoa</taxon>
        <taxon>Nematoda</taxon>
        <taxon>Chromadorea</taxon>
        <taxon>Rhabditida</taxon>
        <taxon>Spirurina</taxon>
        <taxon>Spiruromorpha</taxon>
        <taxon>Spiruroidea</taxon>
        <taxon>Gongylonematidae</taxon>
        <taxon>Gongylonema</taxon>
    </lineage>
</organism>
<proteinExistence type="predicted"/>
<reference evidence="3" key="1">
    <citation type="submission" date="2016-06" db="UniProtKB">
        <authorList>
            <consortium name="WormBaseParasite"/>
        </authorList>
    </citation>
    <scope>IDENTIFICATION</scope>
</reference>